<keyword evidence="11" id="KW-1185">Reference proteome</keyword>
<feature type="transmembrane region" description="Helical" evidence="9">
    <location>
        <begin position="144"/>
        <end position="166"/>
    </location>
</feature>
<evidence type="ECO:0000256" key="3">
    <source>
        <dbReference type="ARBA" id="ARBA00022448"/>
    </source>
</evidence>
<keyword evidence="5 9" id="KW-0812">Transmembrane</keyword>
<feature type="transmembrane region" description="Helical" evidence="9">
    <location>
        <begin position="292"/>
        <end position="316"/>
    </location>
</feature>
<feature type="transmembrane region" description="Helical" evidence="9">
    <location>
        <begin position="75"/>
        <end position="94"/>
    </location>
</feature>
<evidence type="ECO:0000313" key="11">
    <source>
        <dbReference type="Proteomes" id="UP000032871"/>
    </source>
</evidence>
<keyword evidence="6 9" id="KW-0029">Amino-acid transport</keyword>
<dbReference type="GO" id="GO:0015190">
    <property type="term" value="F:L-leucine transmembrane transporter activity"/>
    <property type="evidence" value="ECO:0007669"/>
    <property type="project" value="TreeGrafter"/>
</dbReference>
<dbReference type="GO" id="GO:0015820">
    <property type="term" value="P:L-leucine transport"/>
    <property type="evidence" value="ECO:0007669"/>
    <property type="project" value="TreeGrafter"/>
</dbReference>
<feature type="transmembrane region" description="Helical" evidence="9">
    <location>
        <begin position="216"/>
        <end position="238"/>
    </location>
</feature>
<evidence type="ECO:0000256" key="2">
    <source>
        <dbReference type="ARBA" id="ARBA00008540"/>
    </source>
</evidence>
<feature type="transmembrane region" description="Helical" evidence="9">
    <location>
        <begin position="186"/>
        <end position="204"/>
    </location>
</feature>
<feature type="transmembrane region" description="Helical" evidence="9">
    <location>
        <begin position="258"/>
        <end position="280"/>
    </location>
</feature>
<feature type="transmembrane region" description="Helical" evidence="9">
    <location>
        <begin position="348"/>
        <end position="373"/>
    </location>
</feature>
<keyword evidence="8 9" id="KW-0472">Membrane</keyword>
<comment type="subcellular location">
    <subcellularLocation>
        <location evidence="9">Cell inner membrane</location>
        <topology evidence="9">Multi-pass membrane protein</topology>
    </subcellularLocation>
    <subcellularLocation>
        <location evidence="1">Cell membrane</location>
        <topology evidence="1">Multi-pass membrane protein</topology>
    </subcellularLocation>
</comment>
<dbReference type="GO" id="GO:0005304">
    <property type="term" value="F:L-valine transmembrane transporter activity"/>
    <property type="evidence" value="ECO:0007669"/>
    <property type="project" value="TreeGrafter"/>
</dbReference>
<keyword evidence="7 9" id="KW-1133">Transmembrane helix</keyword>
<name>E6L024_9PAST</name>
<proteinExistence type="inferred from homology"/>
<dbReference type="PANTHER" id="PTHR30588">
    <property type="entry name" value="BRANCHED-CHAIN AMINO ACID TRANSPORT SYSTEM 2 CARRIER PROTEIN"/>
    <property type="match status" value="1"/>
</dbReference>
<comment type="similarity">
    <text evidence="2 9">Belongs to the branched chain amino acid transporter family.</text>
</comment>
<dbReference type="PANTHER" id="PTHR30588:SF0">
    <property type="entry name" value="BRANCHED-CHAIN AMINO ACID PERMEASE BRNQ"/>
    <property type="match status" value="1"/>
</dbReference>
<dbReference type="Proteomes" id="UP000032871">
    <property type="component" value="Unassembled WGS sequence"/>
</dbReference>
<dbReference type="GO" id="GO:0015818">
    <property type="term" value="P:isoleucine transport"/>
    <property type="evidence" value="ECO:0007669"/>
    <property type="project" value="TreeGrafter"/>
</dbReference>
<feature type="transmembrane region" description="Helical" evidence="9">
    <location>
        <begin position="106"/>
        <end position="132"/>
    </location>
</feature>
<dbReference type="GeneID" id="60799198"/>
<comment type="caution">
    <text evidence="10">The sequence shown here is derived from an EMBL/GenBank/DDBJ whole genome shotgun (WGS) entry which is preliminary data.</text>
</comment>
<evidence type="ECO:0000256" key="9">
    <source>
        <dbReference type="RuleBase" id="RU362122"/>
    </source>
</evidence>
<gene>
    <name evidence="10" type="primary">brnQ</name>
    <name evidence="10" type="ORF">HMPREF9064_1756</name>
</gene>
<comment type="function">
    <text evidence="9">Component of the transport system for branched-chain amino acids.</text>
</comment>
<evidence type="ECO:0000256" key="4">
    <source>
        <dbReference type="ARBA" id="ARBA00022475"/>
    </source>
</evidence>
<accession>E6L024</accession>
<evidence type="ECO:0000313" key="10">
    <source>
        <dbReference type="EMBL" id="EFU66827.1"/>
    </source>
</evidence>
<dbReference type="NCBIfam" id="TIGR00796">
    <property type="entry name" value="livcs"/>
    <property type="match status" value="1"/>
</dbReference>
<protein>
    <recommendedName>
        <fullName evidence="9">Branched-chain amino acid transport system carrier protein</fullName>
    </recommendedName>
</protein>
<keyword evidence="4" id="KW-1003">Cell membrane</keyword>
<feature type="transmembrane region" description="Helical" evidence="9">
    <location>
        <begin position="437"/>
        <end position="458"/>
    </location>
</feature>
<dbReference type="GO" id="GO:0015188">
    <property type="term" value="F:L-isoleucine transmembrane transporter activity"/>
    <property type="evidence" value="ECO:0007669"/>
    <property type="project" value="TreeGrafter"/>
</dbReference>
<evidence type="ECO:0000256" key="1">
    <source>
        <dbReference type="ARBA" id="ARBA00004651"/>
    </source>
</evidence>
<dbReference type="EMBL" id="AEPS01000014">
    <property type="protein sequence ID" value="EFU66827.1"/>
    <property type="molecule type" value="Genomic_DNA"/>
</dbReference>
<dbReference type="HOGENOM" id="CLU_036807_0_1_6"/>
<feature type="transmembrane region" description="Helical" evidence="9">
    <location>
        <begin position="380"/>
        <end position="398"/>
    </location>
</feature>
<dbReference type="Pfam" id="PF05525">
    <property type="entry name" value="Branch_AA_trans"/>
    <property type="match status" value="1"/>
</dbReference>
<evidence type="ECO:0000256" key="5">
    <source>
        <dbReference type="ARBA" id="ARBA00022692"/>
    </source>
</evidence>
<sequence>MNGKIRIKIIYQDGSLVYNKGPMNSIAALADLTESAVEKYHTFFMFYYEIRYFWCKIRRLFITKEKFIMFSRKDIVVLGMMIFALFLGAGNIIFPPMEGYTAGQHWATAALGFVVTGVLMPFITLVIVSVLGRGEELTRDLPKWAEILFLATLYLVIGSTFAMPRITNVAYEMALVPLEIVSDTPANHLIFAVVFNIIAMLFMLKPNTIISSVGKFMTPALLVLLVVVTVTVFMSPLSDIAAPSKSYADSSALTTGLISGYQTMDVLAAIAFGGIVARALSAKNVTEPQKIMRYTISAGCISVVLLAALYFSLFYLGATSDQVAQGASNGGQIFSRYVNVLFGKEGSWIMSGIIFLASLTTLVGVTSACAYYFAKFSNRLPYAFWVVVFTIMTTIISENGLTKLLQVTIPALLLIYPVAIMLVVLQFVRAKLPRVKLTYNATIAVTVCFSLCDSLNNVGLLSDSVKQFLGNFPLYDNGLAWLIPALGVMFLTMLVGKRAK</sequence>
<dbReference type="InterPro" id="IPR004685">
    <property type="entry name" value="Brnchd-chn_aa_trnsp_Livcs"/>
</dbReference>
<evidence type="ECO:0000256" key="7">
    <source>
        <dbReference type="ARBA" id="ARBA00022989"/>
    </source>
</evidence>
<evidence type="ECO:0000256" key="8">
    <source>
        <dbReference type="ARBA" id="ARBA00023136"/>
    </source>
</evidence>
<feature type="transmembrane region" description="Helical" evidence="9">
    <location>
        <begin position="478"/>
        <end position="496"/>
    </location>
</feature>
<evidence type="ECO:0000256" key="6">
    <source>
        <dbReference type="ARBA" id="ARBA00022970"/>
    </source>
</evidence>
<organism evidence="10 11">
    <name type="scientific">Aggregatibacter segnis ATCC 33393</name>
    <dbReference type="NCBI Taxonomy" id="888057"/>
    <lineage>
        <taxon>Bacteria</taxon>
        <taxon>Pseudomonadati</taxon>
        <taxon>Pseudomonadota</taxon>
        <taxon>Gammaproteobacteria</taxon>
        <taxon>Pasteurellales</taxon>
        <taxon>Pasteurellaceae</taxon>
        <taxon>Aggregatibacter</taxon>
    </lineage>
</organism>
<keyword evidence="3 9" id="KW-0813">Transport</keyword>
<dbReference type="GO" id="GO:0005886">
    <property type="term" value="C:plasma membrane"/>
    <property type="evidence" value="ECO:0007669"/>
    <property type="project" value="UniProtKB-SubCell"/>
</dbReference>
<reference evidence="10 11" key="1">
    <citation type="submission" date="2010-12" db="EMBL/GenBank/DDBJ databases">
        <authorList>
            <person name="Muzny D."/>
            <person name="Qin X."/>
            <person name="Deng J."/>
            <person name="Jiang H."/>
            <person name="Liu Y."/>
            <person name="Qu J."/>
            <person name="Song X.-Z."/>
            <person name="Zhang L."/>
            <person name="Thornton R."/>
            <person name="Coyle M."/>
            <person name="Francisco L."/>
            <person name="Jackson L."/>
            <person name="Javaid M."/>
            <person name="Korchina V."/>
            <person name="Kovar C."/>
            <person name="Mata R."/>
            <person name="Mathew T."/>
            <person name="Ngo R."/>
            <person name="Nguyen L."/>
            <person name="Nguyen N."/>
            <person name="Okwuonu G."/>
            <person name="Ongeri F."/>
            <person name="Pham C."/>
            <person name="Simmons D."/>
            <person name="Wilczek-Boney K."/>
            <person name="Hale W."/>
            <person name="Jakkamsetti A."/>
            <person name="Pham P."/>
            <person name="Ruth R."/>
            <person name="San Lucas F."/>
            <person name="Warren J."/>
            <person name="Zhang J."/>
            <person name="Zhao Z."/>
            <person name="Zhou C."/>
            <person name="Zhu D."/>
            <person name="Lee S."/>
            <person name="Bess C."/>
            <person name="Blankenburg K."/>
            <person name="Forbes L."/>
            <person name="Fu Q."/>
            <person name="Gubbala S."/>
            <person name="Hirani K."/>
            <person name="Jayaseelan J.C."/>
            <person name="Lara F."/>
            <person name="Munidasa M."/>
            <person name="Palculict T."/>
            <person name="Patil S."/>
            <person name="Pu L.-L."/>
            <person name="Saada N."/>
            <person name="Tang L."/>
            <person name="Weissenberger G."/>
            <person name="Zhu Y."/>
            <person name="Hemphill L."/>
            <person name="Shang Y."/>
            <person name="Youmans B."/>
            <person name="Ayvaz T."/>
            <person name="Ross M."/>
            <person name="Santibanez J."/>
            <person name="Aqrawi P."/>
            <person name="Gross S."/>
            <person name="Joshi V."/>
            <person name="Fowler G."/>
            <person name="Nazareth L."/>
            <person name="Reid J."/>
            <person name="Worley K."/>
            <person name="Petrosino J."/>
            <person name="Highlander S."/>
            <person name="Gibbs R."/>
        </authorList>
    </citation>
    <scope>NUCLEOTIDE SEQUENCE [LARGE SCALE GENOMIC DNA]</scope>
    <source>
        <strain evidence="10 11">ATCC 33393</strain>
    </source>
</reference>
<dbReference type="AlphaFoldDB" id="E6L024"/>
<dbReference type="RefSeq" id="WP_006719577.1">
    <property type="nucleotide sequence ID" value="NZ_GL622200.1"/>
</dbReference>
<feature type="transmembrane region" description="Helical" evidence="9">
    <location>
        <begin position="404"/>
        <end position="425"/>
    </location>
</feature>